<reference evidence="1 2" key="1">
    <citation type="submission" date="2023-07" db="EMBL/GenBank/DDBJ databases">
        <title>Genomic Encyclopedia of Type Strains, Phase IV (KMG-IV): sequencing the most valuable type-strain genomes for metagenomic binning, comparative biology and taxonomic classification.</title>
        <authorList>
            <person name="Goeker M."/>
        </authorList>
    </citation>
    <scope>NUCLEOTIDE SEQUENCE [LARGE SCALE GENOMIC DNA]</scope>
    <source>
        <strain evidence="1 2">DSM 19922</strain>
    </source>
</reference>
<dbReference type="GO" id="GO:0032259">
    <property type="term" value="P:methylation"/>
    <property type="evidence" value="ECO:0007669"/>
    <property type="project" value="UniProtKB-KW"/>
</dbReference>
<dbReference type="EMBL" id="JAUSVU010000043">
    <property type="protein sequence ID" value="MDQ0537306.1"/>
    <property type="molecule type" value="Genomic_DNA"/>
</dbReference>
<keyword evidence="1" id="KW-0808">Transferase</keyword>
<keyword evidence="2" id="KW-1185">Reference proteome</keyword>
<gene>
    <name evidence="1" type="ORF">QO018_006208</name>
</gene>
<keyword evidence="1" id="KW-0489">Methyltransferase</keyword>
<name>A0ABU0MV59_9PROT</name>
<dbReference type="RefSeq" id="WP_209991046.1">
    <property type="nucleotide sequence ID" value="NZ_JAGINO010000040.1"/>
</dbReference>
<dbReference type="InterPro" id="IPR029063">
    <property type="entry name" value="SAM-dependent_MTases_sf"/>
</dbReference>
<accession>A0ABU0MV59</accession>
<organism evidence="1 2">
    <name type="scientific">Azospirillum picis</name>
    <dbReference type="NCBI Taxonomy" id="488438"/>
    <lineage>
        <taxon>Bacteria</taxon>
        <taxon>Pseudomonadati</taxon>
        <taxon>Pseudomonadota</taxon>
        <taxon>Alphaproteobacteria</taxon>
        <taxon>Rhodospirillales</taxon>
        <taxon>Azospirillaceae</taxon>
        <taxon>Azospirillum</taxon>
    </lineage>
</organism>
<dbReference type="Proteomes" id="UP001244552">
    <property type="component" value="Unassembled WGS sequence"/>
</dbReference>
<evidence type="ECO:0000313" key="2">
    <source>
        <dbReference type="Proteomes" id="UP001244552"/>
    </source>
</evidence>
<sequence length="51" mass="5281">MSGPLGTSSALRAGWDEVIGIEMDPEYVATARARCAVAGVQVERSGLMAAE</sequence>
<evidence type="ECO:0000313" key="1">
    <source>
        <dbReference type="EMBL" id="MDQ0537306.1"/>
    </source>
</evidence>
<dbReference type="GO" id="GO:0008168">
    <property type="term" value="F:methyltransferase activity"/>
    <property type="evidence" value="ECO:0007669"/>
    <property type="project" value="UniProtKB-KW"/>
</dbReference>
<protein>
    <submittedName>
        <fullName evidence="1">RNA methylase</fullName>
    </submittedName>
</protein>
<proteinExistence type="predicted"/>
<dbReference type="SUPFAM" id="SSF53335">
    <property type="entry name" value="S-adenosyl-L-methionine-dependent methyltransferases"/>
    <property type="match status" value="1"/>
</dbReference>
<comment type="caution">
    <text evidence="1">The sequence shown here is derived from an EMBL/GenBank/DDBJ whole genome shotgun (WGS) entry which is preliminary data.</text>
</comment>